<dbReference type="InterPro" id="IPR001841">
    <property type="entry name" value="Znf_RING"/>
</dbReference>
<keyword evidence="6" id="KW-0812">Transmembrane</keyword>
<dbReference type="GO" id="GO:0008270">
    <property type="term" value="F:zinc ion binding"/>
    <property type="evidence" value="ECO:0007669"/>
    <property type="project" value="UniProtKB-KW"/>
</dbReference>
<dbReference type="GO" id="GO:0031090">
    <property type="term" value="C:organelle membrane"/>
    <property type="evidence" value="ECO:0007669"/>
    <property type="project" value="UniProtKB-ARBA"/>
</dbReference>
<dbReference type="SMART" id="SM00647">
    <property type="entry name" value="IBR"/>
    <property type="match status" value="2"/>
</dbReference>
<dbReference type="GO" id="GO:0061630">
    <property type="term" value="F:ubiquitin protein ligase activity"/>
    <property type="evidence" value="ECO:0007669"/>
    <property type="project" value="UniProtKB-EC"/>
</dbReference>
<dbReference type="SMART" id="SM00591">
    <property type="entry name" value="RWD"/>
    <property type="match status" value="1"/>
</dbReference>
<evidence type="ECO:0000256" key="7">
    <source>
        <dbReference type="ARBA" id="ARBA00022723"/>
    </source>
</evidence>
<keyword evidence="13" id="KW-0472">Membrane</keyword>
<dbReference type="EMBL" id="JBBCAQ010000037">
    <property type="protein sequence ID" value="KAK7574520.1"/>
    <property type="molecule type" value="Genomic_DNA"/>
</dbReference>
<dbReference type="SUPFAM" id="SSF57850">
    <property type="entry name" value="RING/U-box"/>
    <property type="match status" value="3"/>
</dbReference>
<evidence type="ECO:0000256" key="10">
    <source>
        <dbReference type="ARBA" id="ARBA00022786"/>
    </source>
</evidence>
<keyword evidence="5" id="KW-0808">Transferase</keyword>
<feature type="compositionally biased region" description="Basic residues" evidence="17">
    <location>
        <begin position="189"/>
        <end position="201"/>
    </location>
</feature>
<dbReference type="CDD" id="cd20354">
    <property type="entry name" value="Rcat_RBR_RNF14"/>
    <property type="match status" value="1"/>
</dbReference>
<gene>
    <name evidence="21" type="ORF">V9T40_011711</name>
</gene>
<feature type="domain" description="RING-type" evidence="20">
    <location>
        <begin position="306"/>
        <end position="548"/>
    </location>
</feature>
<evidence type="ECO:0000256" key="13">
    <source>
        <dbReference type="ARBA" id="ARBA00023136"/>
    </source>
</evidence>
<dbReference type="FunFam" id="3.30.40.10:FF:000051">
    <property type="entry name" value="RBR-type E3 ubiquitin transferase"/>
    <property type="match status" value="1"/>
</dbReference>
<dbReference type="AlphaFoldDB" id="A0AAN9T8A8"/>
<evidence type="ECO:0000256" key="5">
    <source>
        <dbReference type="ARBA" id="ARBA00022679"/>
    </source>
</evidence>
<evidence type="ECO:0000313" key="22">
    <source>
        <dbReference type="Proteomes" id="UP001367676"/>
    </source>
</evidence>
<dbReference type="InterPro" id="IPR002867">
    <property type="entry name" value="IBR_dom"/>
</dbReference>
<keyword evidence="7" id="KW-0479">Metal-binding</keyword>
<comment type="similarity">
    <text evidence="15">Belongs to the RBR family. RNF14 subfamily.</text>
</comment>
<dbReference type="InterPro" id="IPR006575">
    <property type="entry name" value="RWD_dom"/>
</dbReference>
<dbReference type="Gene3D" id="3.30.40.10">
    <property type="entry name" value="Zinc/RING finger domain, C3HC4 (zinc finger)"/>
    <property type="match status" value="1"/>
</dbReference>
<dbReference type="Pfam" id="PF05773">
    <property type="entry name" value="RWD"/>
    <property type="match status" value="1"/>
</dbReference>
<comment type="pathway">
    <text evidence="3">Protein modification; protein ubiquitination.</text>
</comment>
<dbReference type="GO" id="GO:0005737">
    <property type="term" value="C:cytoplasm"/>
    <property type="evidence" value="ECO:0007669"/>
    <property type="project" value="UniProtKB-ARBA"/>
</dbReference>
<keyword evidence="8" id="KW-0677">Repeat</keyword>
<dbReference type="PANTHER" id="PTHR11685">
    <property type="entry name" value="RBR FAMILY RING FINGER AND IBR DOMAIN-CONTAINING"/>
    <property type="match status" value="1"/>
</dbReference>
<feature type="domain" description="RING-type" evidence="18">
    <location>
        <begin position="310"/>
        <end position="355"/>
    </location>
</feature>
<keyword evidence="9 16" id="KW-0863">Zinc-finger</keyword>
<evidence type="ECO:0000256" key="3">
    <source>
        <dbReference type="ARBA" id="ARBA00004906"/>
    </source>
</evidence>
<feature type="domain" description="RWD" evidence="19">
    <location>
        <begin position="9"/>
        <end position="134"/>
    </location>
</feature>
<keyword evidence="10" id="KW-0833">Ubl conjugation pathway</keyword>
<accession>A0AAN9T8A8</accession>
<dbReference type="InterPro" id="IPR044066">
    <property type="entry name" value="TRIAD_supradom"/>
</dbReference>
<dbReference type="InterPro" id="IPR047548">
    <property type="entry name" value="Rcat_RBR_RNF14"/>
</dbReference>
<dbReference type="GO" id="GO:0016567">
    <property type="term" value="P:protein ubiquitination"/>
    <property type="evidence" value="ECO:0007669"/>
    <property type="project" value="InterPro"/>
</dbReference>
<keyword evidence="12" id="KW-1133">Transmembrane helix</keyword>
<reference evidence="21 22" key="1">
    <citation type="submission" date="2024-03" db="EMBL/GenBank/DDBJ databases">
        <title>Adaptation during the transition from Ophiocordyceps entomopathogen to insect associate is accompanied by gene loss and intensified selection.</title>
        <authorList>
            <person name="Ward C.M."/>
            <person name="Onetto C.A."/>
            <person name="Borneman A.R."/>
        </authorList>
    </citation>
    <scope>NUCLEOTIDE SEQUENCE [LARGE SCALE GENOMIC DNA]</scope>
    <source>
        <strain evidence="21">AWRI1</strain>
        <tissue evidence="21">Single Adult Female</tissue>
    </source>
</reference>
<dbReference type="CDD" id="cd20341">
    <property type="entry name" value="BRcat_RBR_RNF14"/>
    <property type="match status" value="1"/>
</dbReference>
<evidence type="ECO:0000256" key="6">
    <source>
        <dbReference type="ARBA" id="ARBA00022692"/>
    </source>
</evidence>
<dbReference type="PROSITE" id="PS50908">
    <property type="entry name" value="RWD"/>
    <property type="match status" value="1"/>
</dbReference>
<comment type="caution">
    <text evidence="21">The sequence shown here is derived from an EMBL/GenBank/DDBJ whole genome shotgun (WGS) entry which is preliminary data.</text>
</comment>
<name>A0AAN9T8A8_9HEMI</name>
<evidence type="ECO:0000256" key="16">
    <source>
        <dbReference type="PROSITE-ProRule" id="PRU00175"/>
    </source>
</evidence>
<organism evidence="21 22">
    <name type="scientific">Parthenolecanium corni</name>
    <dbReference type="NCBI Taxonomy" id="536013"/>
    <lineage>
        <taxon>Eukaryota</taxon>
        <taxon>Metazoa</taxon>
        <taxon>Ecdysozoa</taxon>
        <taxon>Arthropoda</taxon>
        <taxon>Hexapoda</taxon>
        <taxon>Insecta</taxon>
        <taxon>Pterygota</taxon>
        <taxon>Neoptera</taxon>
        <taxon>Paraneoptera</taxon>
        <taxon>Hemiptera</taxon>
        <taxon>Sternorrhyncha</taxon>
        <taxon>Coccoidea</taxon>
        <taxon>Coccidae</taxon>
        <taxon>Parthenolecanium</taxon>
    </lineage>
</organism>
<comment type="catalytic activity">
    <reaction evidence="1">
        <text>[E2 ubiquitin-conjugating enzyme]-S-ubiquitinyl-L-cysteine + [acceptor protein]-L-lysine = [E2 ubiquitin-conjugating enzyme]-L-cysteine + [acceptor protein]-N(6)-ubiquitinyl-L-lysine.</text>
        <dbReference type="EC" id="2.3.2.31"/>
    </reaction>
</comment>
<dbReference type="InterPro" id="IPR016135">
    <property type="entry name" value="UBQ-conjugating_enzyme/RWD"/>
</dbReference>
<proteinExistence type="inferred from homology"/>
<dbReference type="CDD" id="cd23820">
    <property type="entry name" value="RWD_RNF14"/>
    <property type="match status" value="1"/>
</dbReference>
<evidence type="ECO:0000256" key="1">
    <source>
        <dbReference type="ARBA" id="ARBA00001798"/>
    </source>
</evidence>
<dbReference type="SUPFAM" id="SSF54495">
    <property type="entry name" value="UBC-like"/>
    <property type="match status" value="1"/>
</dbReference>
<keyword evidence="22" id="KW-1185">Reference proteome</keyword>
<dbReference type="InterPro" id="IPR013083">
    <property type="entry name" value="Znf_RING/FYVE/PHD"/>
</dbReference>
<dbReference type="Pfam" id="PF01485">
    <property type="entry name" value="IBR"/>
    <property type="match status" value="1"/>
</dbReference>
<evidence type="ECO:0000313" key="21">
    <source>
        <dbReference type="EMBL" id="KAK7574520.1"/>
    </source>
</evidence>
<evidence type="ECO:0000256" key="12">
    <source>
        <dbReference type="ARBA" id="ARBA00022989"/>
    </source>
</evidence>
<evidence type="ECO:0000256" key="2">
    <source>
        <dbReference type="ARBA" id="ARBA00004167"/>
    </source>
</evidence>
<dbReference type="Gene3D" id="1.20.120.1750">
    <property type="match status" value="1"/>
</dbReference>
<keyword evidence="11" id="KW-0862">Zinc</keyword>
<dbReference type="EC" id="2.3.2.31" evidence="4"/>
<sequence>MSDKERQTDEIEALKWIYPQELTVVSEYPSSGSFKISPTLVEDELPIKIVTQLNGTSEERIIKVKYLPPLELFFKSPENYPSRSEPLFMLSCMWLSADQLTKVCHQLDNLWDSSYNSEILFIWASFLKEDLCSWLQIKELCISLNMDSVLAASSDRTLLKDSINKKNLKLKELKNKRNEPDVANQRSSSKLKKSKHHKRTRMQCGEDNFKYETPKDLEKKDAAMDKRKVDDECSMLKNEKDVAEKEPVSRIDHILEALPVYGRRSRIPCPDFDSRVVPNFSESTPGLVNSITEYNDRRLDGEFRSQMIACQICFDQKLGAACVCVKPCRHAFCKSCFSEYLTVNIKESQVQKLNCLDPNCDTVLSAQQIKLHVDEPTFEKYLKFSRKMMVQNDSNLLYCPRKFCQGIARLCDKGKDMGFCEQCSYYFCAFCKRSYHGIEMCKIKSDEILKVIEEYQTGGPVKKAELERRFTKQQLIRWVEEDLTEKLIKKSSKPCPNCGALIEKNHGCNKMLCFNCNIPFCWLCNTCLSAAMPYAHYQNRESPCYEQLFPRYEEDEDDEDFFFEDLEDDLDDFEIYYLNDALDYYSEDYDSD</sequence>
<evidence type="ECO:0000256" key="17">
    <source>
        <dbReference type="SAM" id="MobiDB-lite"/>
    </source>
</evidence>
<dbReference type="PROSITE" id="PS51873">
    <property type="entry name" value="TRIAD"/>
    <property type="match status" value="1"/>
</dbReference>
<dbReference type="Proteomes" id="UP001367676">
    <property type="component" value="Unassembled WGS sequence"/>
</dbReference>
<evidence type="ECO:0000256" key="11">
    <source>
        <dbReference type="ARBA" id="ARBA00022833"/>
    </source>
</evidence>
<dbReference type="Gene3D" id="3.10.110.10">
    <property type="entry name" value="Ubiquitin Conjugating Enzyme"/>
    <property type="match status" value="1"/>
</dbReference>
<protein>
    <recommendedName>
        <fullName evidence="4">RBR-type E3 ubiquitin transferase</fullName>
        <ecNumber evidence="4">2.3.2.31</ecNumber>
    </recommendedName>
</protein>
<evidence type="ECO:0000256" key="9">
    <source>
        <dbReference type="ARBA" id="ARBA00022771"/>
    </source>
</evidence>
<evidence type="ECO:0000256" key="14">
    <source>
        <dbReference type="ARBA" id="ARBA00038342"/>
    </source>
</evidence>
<comment type="similarity">
    <text evidence="14">Belongs to the RBR family. RNF144 subfamily.</text>
</comment>
<comment type="subcellular location">
    <subcellularLocation>
        <location evidence="2">Membrane</location>
        <topology evidence="2">Single-pass membrane protein</topology>
    </subcellularLocation>
</comment>
<dbReference type="PROSITE" id="PS50089">
    <property type="entry name" value="ZF_RING_2"/>
    <property type="match status" value="1"/>
</dbReference>
<dbReference type="InterPro" id="IPR031128">
    <property type="entry name" value="RNF14_RING-HC_Zfn"/>
</dbReference>
<feature type="region of interest" description="Disordered" evidence="17">
    <location>
        <begin position="174"/>
        <end position="203"/>
    </location>
</feature>
<evidence type="ECO:0000259" key="19">
    <source>
        <dbReference type="PROSITE" id="PS50908"/>
    </source>
</evidence>
<evidence type="ECO:0000256" key="8">
    <source>
        <dbReference type="ARBA" id="ARBA00022737"/>
    </source>
</evidence>
<dbReference type="CDD" id="cd16628">
    <property type="entry name" value="RING-HC_RBR_RNF14"/>
    <property type="match status" value="1"/>
</dbReference>
<evidence type="ECO:0000259" key="18">
    <source>
        <dbReference type="PROSITE" id="PS50089"/>
    </source>
</evidence>
<evidence type="ECO:0000256" key="4">
    <source>
        <dbReference type="ARBA" id="ARBA00012251"/>
    </source>
</evidence>
<dbReference type="InterPro" id="IPR031127">
    <property type="entry name" value="E3_UB_ligase_RBR"/>
</dbReference>
<evidence type="ECO:0000256" key="15">
    <source>
        <dbReference type="ARBA" id="ARBA00044508"/>
    </source>
</evidence>
<evidence type="ECO:0000259" key="20">
    <source>
        <dbReference type="PROSITE" id="PS51873"/>
    </source>
</evidence>